<accession>A0A5M9GYB7</accession>
<reference evidence="7 8" key="1">
    <citation type="submission" date="2019-09" db="EMBL/GenBank/DDBJ databases">
        <title>Pararcticibacter amylolyticus gen. nov., sp. nov., isolated from a rottenly hemp rope, and reclassification of Pedobacter tournemirensis as Pararcticibacter tournemirensis comb. nov.</title>
        <authorList>
            <person name="Cai Y."/>
        </authorList>
    </citation>
    <scope>NUCLEOTIDE SEQUENCE [LARGE SCALE GENOMIC DNA]</scope>
    <source>
        <strain evidence="7 8">TF5-37.2-LB10</strain>
    </source>
</reference>
<proteinExistence type="inferred from homology"/>
<dbReference type="Pfam" id="PF07980">
    <property type="entry name" value="SusD_RagB"/>
    <property type="match status" value="1"/>
</dbReference>
<evidence type="ECO:0000259" key="6">
    <source>
        <dbReference type="Pfam" id="PF07980"/>
    </source>
</evidence>
<comment type="caution">
    <text evidence="7">The sequence shown here is derived from an EMBL/GenBank/DDBJ whole genome shotgun (WGS) entry which is preliminary data.</text>
</comment>
<name>A0A5M9GYB7_9SPHI</name>
<gene>
    <name evidence="7" type="ORF">F1649_16290</name>
</gene>
<keyword evidence="5" id="KW-0998">Cell outer membrane</keyword>
<dbReference type="AlphaFoldDB" id="A0A5M9GYB7"/>
<evidence type="ECO:0000256" key="2">
    <source>
        <dbReference type="ARBA" id="ARBA00006275"/>
    </source>
</evidence>
<feature type="domain" description="RagB/SusD" evidence="6">
    <location>
        <begin position="387"/>
        <end position="492"/>
    </location>
</feature>
<dbReference type="PROSITE" id="PS51257">
    <property type="entry name" value="PROKAR_LIPOPROTEIN"/>
    <property type="match status" value="1"/>
</dbReference>
<organism evidence="7 8">
    <name type="scientific">Arcticibacter tournemirensis</name>
    <dbReference type="NCBI Taxonomy" id="699437"/>
    <lineage>
        <taxon>Bacteria</taxon>
        <taxon>Pseudomonadati</taxon>
        <taxon>Bacteroidota</taxon>
        <taxon>Sphingobacteriia</taxon>
        <taxon>Sphingobacteriales</taxon>
        <taxon>Sphingobacteriaceae</taxon>
        <taxon>Arcticibacter</taxon>
    </lineage>
</organism>
<dbReference type="EMBL" id="VWNE01000028">
    <property type="protein sequence ID" value="KAA8479692.1"/>
    <property type="molecule type" value="Genomic_DNA"/>
</dbReference>
<dbReference type="GO" id="GO:0009279">
    <property type="term" value="C:cell outer membrane"/>
    <property type="evidence" value="ECO:0007669"/>
    <property type="project" value="UniProtKB-SubCell"/>
</dbReference>
<comment type="subcellular location">
    <subcellularLocation>
        <location evidence="1">Cell outer membrane</location>
    </subcellularLocation>
</comment>
<evidence type="ECO:0000313" key="7">
    <source>
        <dbReference type="EMBL" id="KAA8479692.1"/>
    </source>
</evidence>
<evidence type="ECO:0000256" key="1">
    <source>
        <dbReference type="ARBA" id="ARBA00004442"/>
    </source>
</evidence>
<evidence type="ECO:0000256" key="4">
    <source>
        <dbReference type="ARBA" id="ARBA00023136"/>
    </source>
</evidence>
<comment type="similarity">
    <text evidence="2">Belongs to the SusD family.</text>
</comment>
<keyword evidence="3" id="KW-0732">Signal</keyword>
<evidence type="ECO:0000313" key="8">
    <source>
        <dbReference type="Proteomes" id="UP000322918"/>
    </source>
</evidence>
<dbReference type="Gene3D" id="1.25.40.390">
    <property type="match status" value="1"/>
</dbReference>
<dbReference type="Proteomes" id="UP000322918">
    <property type="component" value="Unassembled WGS sequence"/>
</dbReference>
<dbReference type="InterPro" id="IPR012944">
    <property type="entry name" value="SusD_RagB_dom"/>
</dbReference>
<dbReference type="OrthoDB" id="617686at2"/>
<keyword evidence="8" id="KW-1185">Reference proteome</keyword>
<dbReference type="InterPro" id="IPR011990">
    <property type="entry name" value="TPR-like_helical_dom_sf"/>
</dbReference>
<dbReference type="SUPFAM" id="SSF48452">
    <property type="entry name" value="TPR-like"/>
    <property type="match status" value="1"/>
</dbReference>
<evidence type="ECO:0000256" key="5">
    <source>
        <dbReference type="ARBA" id="ARBA00023237"/>
    </source>
</evidence>
<sequence length="517" mass="57565">MIIMKNIKYKVLAGYLLVLFLTSGCEKFLDKPLENQQRSEEIDYTNLSLMYAPVSGIYRAAADDRLVHWIDLSIRTVREDDYQQGAPSANDNPELMSIKNFQRDATVQSYWGLNQSWISYFSLAIAANSALTELKLFAAAIPSGNTADAALNRRYQAEVRFIRAYAHLMASRLFGDVPILTDSDDIARLATIGKSTAAQVRQFIIDEMDACIPDLEDLRPNQATHQGSVTRYSALLLKAKAAADLAGNDNASPHWNTVLEATDAIINSGKFSLYGDFYQLFKLPGKLSNESLFELQYSDFGLATGDIVRPGVDWGTFFRWQGPSGDQRGSAISGAGWVPPSQNIVDFLNARNDSVRLKTTILSYGATTDTYATTPSGDRIYGNPFGIKYFNGKTYLPSSQMTPGRMEYGANNNVRILRYSDVLLLNAEARVRKGQSGDAPFRLVRERAKLNPITGVTLAQILDERRAEFACEWWGERFNDLVRTGRAQQVFGSRFVPGQSEFVPIPQAQLDANTNLR</sequence>
<keyword evidence="4" id="KW-0472">Membrane</keyword>
<evidence type="ECO:0000256" key="3">
    <source>
        <dbReference type="ARBA" id="ARBA00022729"/>
    </source>
</evidence>
<protein>
    <submittedName>
        <fullName evidence="7">RagB/SusD family nutrient uptake outer membrane protein</fullName>
    </submittedName>
</protein>